<evidence type="ECO:0000313" key="3">
    <source>
        <dbReference type="Proteomes" id="UP000435243"/>
    </source>
</evidence>
<dbReference type="SMART" id="SM00245">
    <property type="entry name" value="TSPc"/>
    <property type="match status" value="1"/>
</dbReference>
<dbReference type="InterPro" id="IPR029045">
    <property type="entry name" value="ClpP/crotonase-like_dom_sf"/>
</dbReference>
<protein>
    <recommendedName>
        <fullName evidence="1">Tail specific protease domain-containing protein</fullName>
    </recommendedName>
</protein>
<reference evidence="2 3" key="1">
    <citation type="submission" date="2019-12" db="EMBL/GenBank/DDBJ databases">
        <title>Genomic-based taxomic classification of the family Erythrobacteraceae.</title>
        <authorList>
            <person name="Xu L."/>
        </authorList>
    </citation>
    <scope>NUCLEOTIDE SEQUENCE [LARGE SCALE GENOMIC DNA]</scope>
    <source>
        <strain evidence="2 3">JCM 16339</strain>
    </source>
</reference>
<comment type="caution">
    <text evidence="2">The sequence shown here is derived from an EMBL/GenBank/DDBJ whole genome shotgun (WGS) entry which is preliminary data.</text>
</comment>
<dbReference type="Gene3D" id="3.30.750.44">
    <property type="match status" value="1"/>
</dbReference>
<dbReference type="Pfam" id="PF11918">
    <property type="entry name" value="Peptidase_S41_N"/>
    <property type="match status" value="1"/>
</dbReference>
<dbReference type="Gene3D" id="3.90.226.10">
    <property type="entry name" value="2-enoyl-CoA Hydratase, Chain A, domain 1"/>
    <property type="match status" value="1"/>
</dbReference>
<organism evidence="2 3">
    <name type="scientific">Alteraurantiacibacter aestuarii</name>
    <dbReference type="NCBI Taxonomy" id="650004"/>
    <lineage>
        <taxon>Bacteria</taxon>
        <taxon>Pseudomonadati</taxon>
        <taxon>Pseudomonadota</taxon>
        <taxon>Alphaproteobacteria</taxon>
        <taxon>Sphingomonadales</taxon>
        <taxon>Erythrobacteraceae</taxon>
        <taxon>Alteraurantiacibacter</taxon>
    </lineage>
</organism>
<proteinExistence type="predicted"/>
<dbReference type="GO" id="GO:0006508">
    <property type="term" value="P:proteolysis"/>
    <property type="evidence" value="ECO:0007669"/>
    <property type="project" value="InterPro"/>
</dbReference>
<evidence type="ECO:0000259" key="1">
    <source>
        <dbReference type="SMART" id="SM00245"/>
    </source>
</evidence>
<keyword evidence="3" id="KW-1185">Reference proteome</keyword>
<dbReference type="AlphaFoldDB" id="A0A844ZQQ5"/>
<sequence length="550" mass="57388">MLKRMSFAIVTMIVTEPLNTLPAVAQSTAAPADPTVSVAREVLERYAGRYQLNDTIVTVTVTEDGRMNIQLAGQPAGPPMRTVSASEFANDAAGVRVFFEDEGPNTTRIRSVYNGSEVVGTRIADAPDLASATAPFSDLLDGAARQAVVTQLAMALRDRYVFPDVGEQAAEQIDAALAAGEYDSLGDPAAFAARLSSDVRAIAHDKHLVISSMSALPSAPASAGTALPRSESGIVRADMLAGGIGYLEVVAFPRRAGFKPPIDRAMSSLADCSALIIDLRRNIGGLPEGVAYLVSFLLPGDETVHINDVITRIAGTNDFDRESFTSQPTPVSFADRPVYVLTSSQTFSGGEEFAYDVKSLGLGVLVGELTAGGGNLTGPAPLGNDLIAMIPLARAENAFTKGNWEGHGVEPNVAAPAADALGVVLQMLGQDAVSDIAAASQRNVFTPRTAPLPGSEAALRSIVAGVTNEPPDLTAMNPRQADMLRPQLPALQAQLRPLGEIRSVSFIGPGLPTGDAFEVAFANGTRVMTVMLDPEGLLVGWQTGPSSPGG</sequence>
<dbReference type="SUPFAM" id="SSF52096">
    <property type="entry name" value="ClpP/crotonase"/>
    <property type="match status" value="1"/>
</dbReference>
<evidence type="ECO:0000313" key="2">
    <source>
        <dbReference type="EMBL" id="MXO89137.1"/>
    </source>
</evidence>
<dbReference type="OrthoDB" id="9758793at2"/>
<dbReference type="EMBL" id="WTYY01000005">
    <property type="protein sequence ID" value="MXO89137.1"/>
    <property type="molecule type" value="Genomic_DNA"/>
</dbReference>
<dbReference type="RefSeq" id="WP_160591954.1">
    <property type="nucleotide sequence ID" value="NZ_BAAAFP010000001.1"/>
</dbReference>
<dbReference type="Pfam" id="PF03572">
    <property type="entry name" value="Peptidase_S41"/>
    <property type="match status" value="1"/>
</dbReference>
<dbReference type="PANTHER" id="PTHR11261:SF3">
    <property type="entry name" value="RETINOL-BINDING PROTEIN 3"/>
    <property type="match status" value="1"/>
</dbReference>
<dbReference type="PANTHER" id="PTHR11261">
    <property type="entry name" value="INTERPHOTORECEPTOR RETINOID-BINDING PROTEIN"/>
    <property type="match status" value="1"/>
</dbReference>
<feature type="domain" description="Tail specific protease" evidence="1">
    <location>
        <begin position="220"/>
        <end position="416"/>
    </location>
</feature>
<dbReference type="CDD" id="cd07563">
    <property type="entry name" value="Peptidase_S41_IRBP"/>
    <property type="match status" value="1"/>
</dbReference>
<accession>A0A844ZQQ5</accession>
<dbReference type="GO" id="GO:0008236">
    <property type="term" value="F:serine-type peptidase activity"/>
    <property type="evidence" value="ECO:0007669"/>
    <property type="project" value="InterPro"/>
</dbReference>
<dbReference type="InterPro" id="IPR005151">
    <property type="entry name" value="Tail-specific_protease"/>
</dbReference>
<dbReference type="Proteomes" id="UP000435243">
    <property type="component" value="Unassembled WGS sequence"/>
</dbReference>
<name>A0A844ZQQ5_9SPHN</name>
<gene>
    <name evidence="2" type="ORF">GRI32_10330</name>
</gene>